<name>A0A9Q4QXA2_PARDI</name>
<reference evidence="2 3" key="1">
    <citation type="journal article" date="2019" name="Nat. Med.">
        <title>A library of human gut bacterial isolates paired with longitudinal multiomics data enables mechanistic microbiome research.</title>
        <authorList>
            <person name="Poyet M."/>
            <person name="Groussin M."/>
            <person name="Gibbons S.M."/>
            <person name="Avila-Pacheco J."/>
            <person name="Jiang X."/>
            <person name="Kearney S.M."/>
            <person name="Perrotta A.R."/>
            <person name="Berdy B."/>
            <person name="Zhao S."/>
            <person name="Lieberman T.D."/>
            <person name="Swanson P.K."/>
            <person name="Smith M."/>
            <person name="Roesemann S."/>
            <person name="Alexander J.E."/>
            <person name="Rich S.A."/>
            <person name="Livny J."/>
            <person name="Vlamakis H."/>
            <person name="Clish C."/>
            <person name="Bullock K."/>
            <person name="Deik A."/>
            <person name="Scott J."/>
            <person name="Pierce K.A."/>
            <person name="Xavier R.J."/>
            <person name="Alm E.J."/>
        </authorList>
    </citation>
    <scope>NUCLEOTIDE SEQUENCE [LARGE SCALE GENOMIC DNA]</scope>
    <source>
        <strain evidence="2 3">BIOML-A20</strain>
    </source>
</reference>
<evidence type="ECO:0000256" key="1">
    <source>
        <dbReference type="SAM" id="Phobius"/>
    </source>
</evidence>
<sequence length="128" mass="14996">MAKDRNEKKYSLFQIVNSTFAIVMGAIICTFLYGTFCQFIQKAQVPFLFSKGFDCFNYLVLFLLLFSLYYSICSLLDIVINIFNLGQFANTLAKRKYQENENKKNITVKKKSFFEKIIDCLFTKKTHD</sequence>
<comment type="caution">
    <text evidence="2">The sequence shown here is derived from an EMBL/GenBank/DDBJ whole genome shotgun (WGS) entry which is preliminary data.</text>
</comment>
<dbReference type="AlphaFoldDB" id="A0A9Q4QXA2"/>
<keyword evidence="1" id="KW-0472">Membrane</keyword>
<proteinExistence type="predicted"/>
<accession>A0A9Q4QXA2</accession>
<protein>
    <submittedName>
        <fullName evidence="2">Uncharacterized protein</fullName>
    </submittedName>
</protein>
<feature type="transmembrane region" description="Helical" evidence="1">
    <location>
        <begin position="56"/>
        <end position="86"/>
    </location>
</feature>
<keyword evidence="1" id="KW-1133">Transmembrane helix</keyword>
<dbReference type="Proteomes" id="UP000441609">
    <property type="component" value="Unassembled WGS sequence"/>
</dbReference>
<gene>
    <name evidence="2" type="ORF">GKD70_16790</name>
</gene>
<evidence type="ECO:0000313" key="3">
    <source>
        <dbReference type="Proteomes" id="UP000441609"/>
    </source>
</evidence>
<keyword evidence="1" id="KW-0812">Transmembrane</keyword>
<dbReference type="EMBL" id="WKMO01000017">
    <property type="protein sequence ID" value="MSB74922.1"/>
    <property type="molecule type" value="Genomic_DNA"/>
</dbReference>
<dbReference type="RefSeq" id="WP_036628930.1">
    <property type="nucleotide sequence ID" value="NZ_CP072210.1"/>
</dbReference>
<evidence type="ECO:0000313" key="2">
    <source>
        <dbReference type="EMBL" id="MSB74922.1"/>
    </source>
</evidence>
<feature type="transmembrane region" description="Helical" evidence="1">
    <location>
        <begin position="12"/>
        <end position="36"/>
    </location>
</feature>
<organism evidence="2 3">
    <name type="scientific">Parabacteroides distasonis</name>
    <dbReference type="NCBI Taxonomy" id="823"/>
    <lineage>
        <taxon>Bacteria</taxon>
        <taxon>Pseudomonadati</taxon>
        <taxon>Bacteroidota</taxon>
        <taxon>Bacteroidia</taxon>
        <taxon>Bacteroidales</taxon>
        <taxon>Tannerellaceae</taxon>
        <taxon>Parabacteroides</taxon>
    </lineage>
</organism>